<reference evidence="2 3" key="1">
    <citation type="journal article" date="2022" name="Genome Biol. Evol.">
        <title>Host diet, physiology and behaviors set the stage for Lachnospiraceae cladogenesis.</title>
        <authorList>
            <person name="Vera-Ponce De Leon A."/>
            <person name="Schneider M."/>
            <person name="Jahnes B.C."/>
            <person name="Sadowski V."/>
            <person name="Camuy-Velez L.A."/>
            <person name="Duan J."/>
            <person name="Sabree Z.L."/>
        </authorList>
    </citation>
    <scope>NUCLEOTIDE SEQUENCE [LARGE SCALE GENOMIC DNA]</scope>
    <source>
        <strain evidence="2 3">PAL227</strain>
    </source>
</reference>
<keyword evidence="1" id="KW-0812">Transmembrane</keyword>
<sequence>MQKRSKKEILIRIVILLVGLTIAHLGVTLFILTNLGADPFNVLVQGVYVTLSETTGWAFLTHGRVHIAISFLIIAILLVVDRSYIKIGTFLCMICGGPIIDGFTVLLANLQIESFSLWGKIIVLALGCAILAYGMTIVIQSDAGTGPNDLVALVISEKSHQKFSIIRILTDAVFVLVGFLLGGKFGVGTIICVFMIGPVAGIFLPINKKIVAAFIPL</sequence>
<dbReference type="RefSeq" id="WP_262068862.1">
    <property type="nucleotide sequence ID" value="NZ_JAMXOC010000008.1"/>
</dbReference>
<protein>
    <recommendedName>
        <fullName evidence="4">YitT family protein</fullName>
    </recommendedName>
</protein>
<feature type="transmembrane region" description="Helical" evidence="1">
    <location>
        <begin position="118"/>
        <end position="139"/>
    </location>
</feature>
<evidence type="ECO:0008006" key="4">
    <source>
        <dbReference type="Google" id="ProtNLM"/>
    </source>
</evidence>
<evidence type="ECO:0000313" key="2">
    <source>
        <dbReference type="EMBL" id="MCP1109981.1"/>
    </source>
</evidence>
<dbReference type="Proteomes" id="UP001523565">
    <property type="component" value="Unassembled WGS sequence"/>
</dbReference>
<feature type="transmembrane region" description="Helical" evidence="1">
    <location>
        <begin position="164"/>
        <end position="181"/>
    </location>
</feature>
<comment type="caution">
    <text evidence="2">The sequence shown here is derived from an EMBL/GenBank/DDBJ whole genome shotgun (WGS) entry which is preliminary data.</text>
</comment>
<keyword evidence="1" id="KW-0472">Membrane</keyword>
<dbReference type="EMBL" id="JAMZFV010000008">
    <property type="protein sequence ID" value="MCP1109981.1"/>
    <property type="molecule type" value="Genomic_DNA"/>
</dbReference>
<evidence type="ECO:0000256" key="1">
    <source>
        <dbReference type="SAM" id="Phobius"/>
    </source>
</evidence>
<name>A0ABT1EJV9_9FIRM</name>
<feature type="transmembrane region" description="Helical" evidence="1">
    <location>
        <begin position="9"/>
        <end position="37"/>
    </location>
</feature>
<dbReference type="PANTHER" id="PTHR40078:SF1">
    <property type="entry name" value="INTEGRAL MEMBRANE PROTEIN"/>
    <property type="match status" value="1"/>
</dbReference>
<feature type="transmembrane region" description="Helical" evidence="1">
    <location>
        <begin position="187"/>
        <end position="206"/>
    </location>
</feature>
<proteinExistence type="predicted"/>
<dbReference type="PANTHER" id="PTHR40078">
    <property type="entry name" value="INTEGRAL MEMBRANE PROTEIN-RELATED"/>
    <property type="match status" value="1"/>
</dbReference>
<keyword evidence="3" id="KW-1185">Reference proteome</keyword>
<keyword evidence="1" id="KW-1133">Transmembrane helix</keyword>
<accession>A0ABT1EJV9</accession>
<gene>
    <name evidence="2" type="ORF">NK118_06930</name>
</gene>
<evidence type="ECO:0000313" key="3">
    <source>
        <dbReference type="Proteomes" id="UP001523565"/>
    </source>
</evidence>
<dbReference type="Pfam" id="PF19700">
    <property type="entry name" value="DUF6198"/>
    <property type="match status" value="1"/>
</dbReference>
<dbReference type="InterPro" id="IPR038750">
    <property type="entry name" value="YczE/YyaS-like"/>
</dbReference>
<feature type="transmembrane region" description="Helical" evidence="1">
    <location>
        <begin position="87"/>
        <end position="112"/>
    </location>
</feature>
<feature type="transmembrane region" description="Helical" evidence="1">
    <location>
        <begin position="57"/>
        <end position="80"/>
    </location>
</feature>
<organism evidence="2 3">
    <name type="scientific">Ohessyouella blattaphilus</name>
    <dbReference type="NCBI Taxonomy" id="2949333"/>
    <lineage>
        <taxon>Bacteria</taxon>
        <taxon>Bacillati</taxon>
        <taxon>Bacillota</taxon>
        <taxon>Clostridia</taxon>
        <taxon>Lachnospirales</taxon>
        <taxon>Lachnospiraceae</taxon>
        <taxon>Ohessyouella</taxon>
    </lineage>
</organism>